<feature type="compositionally biased region" description="Basic residues" evidence="1">
    <location>
        <begin position="61"/>
        <end position="76"/>
    </location>
</feature>
<dbReference type="WBParaSite" id="scf7180000423045.g10097">
    <property type="protein sequence ID" value="scf7180000423045.g10097"/>
    <property type="gene ID" value="scf7180000423045.g10097"/>
</dbReference>
<dbReference type="InterPro" id="IPR029034">
    <property type="entry name" value="Cystine-knot_cytokine"/>
</dbReference>
<evidence type="ECO:0000313" key="2">
    <source>
        <dbReference type="Proteomes" id="UP000887560"/>
    </source>
</evidence>
<feature type="compositionally biased region" description="Low complexity" evidence="1">
    <location>
        <begin position="49"/>
        <end position="59"/>
    </location>
</feature>
<dbReference type="PANTHER" id="PTHR33995:SF8">
    <property type="entry name" value="PRION-LIKE-(Q_N-RICH)-DOMAIN-BEARING PROTEIN"/>
    <property type="match status" value="1"/>
</dbReference>
<feature type="compositionally biased region" description="Low complexity" evidence="1">
    <location>
        <begin position="77"/>
        <end position="88"/>
    </location>
</feature>
<feature type="compositionally biased region" description="Basic and acidic residues" evidence="1">
    <location>
        <begin position="39"/>
        <end position="48"/>
    </location>
</feature>
<dbReference type="AlphaFoldDB" id="A0A915P6L5"/>
<name>A0A915P6L5_9BILA</name>
<dbReference type="PANTHER" id="PTHR33995">
    <property type="entry name" value="PROTEIN CBG18546"/>
    <property type="match status" value="1"/>
</dbReference>
<feature type="compositionally biased region" description="Basic and acidic residues" evidence="1">
    <location>
        <begin position="1"/>
        <end position="11"/>
    </location>
</feature>
<keyword evidence="2" id="KW-1185">Reference proteome</keyword>
<dbReference type="Proteomes" id="UP000887560">
    <property type="component" value="Unplaced"/>
</dbReference>
<sequence>MGKHEKPEKHQKQFLKHQNKHLFLILQKHPEKQQQSLEKQQKHLEKQQKQNNTQKQPQQHFKQHIKHRKQQNKHPPKQQQKQQQKQPQTYYSRCYSKSANNLPLINFTSKIYLLATLFLGTFSCNCKQELISQSVTNIPAPSPAESYQLDLMPSEGVSKSLTFMDLMKQRRYGNNIEQCPCIILPGSNKCVTYDSRYQAALIEEAMLTFVDSSMDPRIFEDEMSGQQIQYIPPTTKMAPIEQLISAGAPMRATMQREQYYSEFAHKVNQALHMNQAAGTNPISSLFNNNEMAQKRSSTSSTSSTSTTAIPLRDGNVPHHNYNNYHPSSPSQHHYFPPKPPQHYPNKYRNTYYTQPQNTRRYNNNLRVVDRDIYRDNRRHVRQTKKAERPVIGNRFVINCVERGEPESDQTDQLNLCTACWTWRQLSEEYFPRLINELVCQSSDYCLSGWGTCNQRYRNFDVLQKVTVNGQDEWRPTTISAASCCDCKVKAGSQAHHLVVGGKN</sequence>
<feature type="region of interest" description="Disordered" evidence="1">
    <location>
        <begin position="291"/>
        <end position="349"/>
    </location>
</feature>
<proteinExistence type="predicted"/>
<evidence type="ECO:0000313" key="3">
    <source>
        <dbReference type="WBParaSite" id="scf7180000423045.g10097"/>
    </source>
</evidence>
<feature type="region of interest" description="Disordered" evidence="1">
    <location>
        <begin position="1"/>
        <end position="90"/>
    </location>
</feature>
<reference evidence="3" key="1">
    <citation type="submission" date="2022-11" db="UniProtKB">
        <authorList>
            <consortium name="WormBaseParasite"/>
        </authorList>
    </citation>
    <scope>IDENTIFICATION</scope>
</reference>
<dbReference type="SUPFAM" id="SSF57501">
    <property type="entry name" value="Cystine-knot cytokines"/>
    <property type="match status" value="1"/>
</dbReference>
<feature type="compositionally biased region" description="Low complexity" evidence="1">
    <location>
        <begin position="296"/>
        <end position="307"/>
    </location>
</feature>
<protein>
    <submittedName>
        <fullName evidence="3">Uncharacterized protein</fullName>
    </submittedName>
</protein>
<feature type="compositionally biased region" description="Low complexity" evidence="1">
    <location>
        <begin position="317"/>
        <end position="330"/>
    </location>
</feature>
<evidence type="ECO:0000256" key="1">
    <source>
        <dbReference type="SAM" id="MobiDB-lite"/>
    </source>
</evidence>
<accession>A0A915P6L5</accession>
<organism evidence="2 3">
    <name type="scientific">Meloidogyne floridensis</name>
    <dbReference type="NCBI Taxonomy" id="298350"/>
    <lineage>
        <taxon>Eukaryota</taxon>
        <taxon>Metazoa</taxon>
        <taxon>Ecdysozoa</taxon>
        <taxon>Nematoda</taxon>
        <taxon>Chromadorea</taxon>
        <taxon>Rhabditida</taxon>
        <taxon>Tylenchina</taxon>
        <taxon>Tylenchomorpha</taxon>
        <taxon>Tylenchoidea</taxon>
        <taxon>Meloidogynidae</taxon>
        <taxon>Meloidogyninae</taxon>
        <taxon>Meloidogyne</taxon>
    </lineage>
</organism>